<keyword evidence="3" id="KW-1185">Reference proteome</keyword>
<evidence type="ECO:0000313" key="3">
    <source>
        <dbReference type="Proteomes" id="UP001254257"/>
    </source>
</evidence>
<dbReference type="InterPro" id="IPR046093">
    <property type="entry name" value="DUF6111"/>
</dbReference>
<dbReference type="RefSeq" id="WP_316016819.1">
    <property type="nucleotide sequence ID" value="NZ_JAWDID010000003.1"/>
</dbReference>
<organism evidence="2 3">
    <name type="scientific">Bosea rubneri</name>
    <dbReference type="NCBI Taxonomy" id="3075434"/>
    <lineage>
        <taxon>Bacteria</taxon>
        <taxon>Pseudomonadati</taxon>
        <taxon>Pseudomonadota</taxon>
        <taxon>Alphaproteobacteria</taxon>
        <taxon>Hyphomicrobiales</taxon>
        <taxon>Boseaceae</taxon>
        <taxon>Bosea</taxon>
    </lineage>
</organism>
<dbReference type="Pfam" id="PF19606">
    <property type="entry name" value="DUF6111"/>
    <property type="match status" value="1"/>
</dbReference>
<evidence type="ECO:0000256" key="1">
    <source>
        <dbReference type="SAM" id="Phobius"/>
    </source>
</evidence>
<comment type="caution">
    <text evidence="2">The sequence shown here is derived from an EMBL/GenBank/DDBJ whole genome shotgun (WGS) entry which is preliminary data.</text>
</comment>
<keyword evidence="1" id="KW-0472">Membrane</keyword>
<dbReference type="EMBL" id="JAWDID010000003">
    <property type="protein sequence ID" value="MDU0338890.1"/>
    <property type="molecule type" value="Genomic_DNA"/>
</dbReference>
<feature type="transmembrane region" description="Helical" evidence="1">
    <location>
        <begin position="9"/>
        <end position="25"/>
    </location>
</feature>
<keyword evidence="1" id="KW-0812">Transmembrane</keyword>
<gene>
    <name evidence="2" type="ORF">RKE40_03320</name>
</gene>
<keyword evidence="1" id="KW-1133">Transmembrane helix</keyword>
<dbReference type="Proteomes" id="UP001254257">
    <property type="component" value="Unassembled WGS sequence"/>
</dbReference>
<sequence>MLRTLIEEFLLFVLPFCLFAGYLVIRRRNPFDVEHWSGHLFWLSVVGLVLGISAFIYAGIVAPRHTGAFVPPHVEGGQLVPGQFNDKP</sequence>
<name>A0ABU3S280_9HYPH</name>
<protein>
    <submittedName>
        <fullName evidence="2">DUF6111 family protein</fullName>
    </submittedName>
</protein>
<accession>A0ABU3S280</accession>
<proteinExistence type="predicted"/>
<feature type="transmembrane region" description="Helical" evidence="1">
    <location>
        <begin position="40"/>
        <end position="60"/>
    </location>
</feature>
<evidence type="ECO:0000313" key="2">
    <source>
        <dbReference type="EMBL" id="MDU0338890.1"/>
    </source>
</evidence>
<reference evidence="2 3" key="1">
    <citation type="submission" date="2023-09" db="EMBL/GenBank/DDBJ databases">
        <title>Whole genome shotgun sequencing (WGS) of Bosea sp. ZW T0_25, isolated from stored onions (Allium cepa).</title>
        <authorList>
            <person name="Stoll D.A."/>
            <person name="Huch M."/>
        </authorList>
    </citation>
    <scope>NUCLEOTIDE SEQUENCE [LARGE SCALE GENOMIC DNA]</scope>
    <source>
        <strain evidence="2 3">ZW T0_25</strain>
    </source>
</reference>